<dbReference type="Proteomes" id="UP000178565">
    <property type="component" value="Unassembled WGS sequence"/>
</dbReference>
<evidence type="ECO:0000259" key="2">
    <source>
        <dbReference type="Pfam" id="PF12229"/>
    </source>
</evidence>
<reference evidence="3 4" key="1">
    <citation type="journal article" date="2016" name="Nat. Commun.">
        <title>Thousands of microbial genomes shed light on interconnected biogeochemical processes in an aquifer system.</title>
        <authorList>
            <person name="Anantharaman K."/>
            <person name="Brown C.T."/>
            <person name="Hug L.A."/>
            <person name="Sharon I."/>
            <person name="Castelle C.J."/>
            <person name="Probst A.J."/>
            <person name="Thomas B.C."/>
            <person name="Singh A."/>
            <person name="Wilkins M.J."/>
            <person name="Karaoz U."/>
            <person name="Brodie E.L."/>
            <person name="Williams K.H."/>
            <person name="Hubbard S.S."/>
            <person name="Banfield J.F."/>
        </authorList>
    </citation>
    <scope>NUCLEOTIDE SEQUENCE [LARGE SCALE GENOMIC DNA]</scope>
</reference>
<keyword evidence="1" id="KW-0472">Membrane</keyword>
<dbReference type="InterPro" id="IPR052913">
    <property type="entry name" value="Glycopeptide_resist_protein"/>
</dbReference>
<feature type="transmembrane region" description="Helical" evidence="1">
    <location>
        <begin position="21"/>
        <end position="41"/>
    </location>
</feature>
<dbReference type="PANTHER" id="PTHR35788">
    <property type="entry name" value="EXPORTED PROTEIN-RELATED"/>
    <property type="match status" value="1"/>
</dbReference>
<dbReference type="STRING" id="1797785.A3B45_02545"/>
<dbReference type="PANTHER" id="PTHR35788:SF1">
    <property type="entry name" value="EXPORTED PROTEIN"/>
    <property type="match status" value="1"/>
</dbReference>
<dbReference type="Pfam" id="PF04294">
    <property type="entry name" value="VanW"/>
    <property type="match status" value="1"/>
</dbReference>
<proteinExistence type="predicted"/>
<keyword evidence="1" id="KW-1133">Transmembrane helix</keyword>
<dbReference type="Gene3D" id="3.10.20.800">
    <property type="match status" value="1"/>
</dbReference>
<dbReference type="InterPro" id="IPR007391">
    <property type="entry name" value="Vancomycin_resist_VanW"/>
</dbReference>
<keyword evidence="1" id="KW-0812">Transmembrane</keyword>
<name>A0A1F5KST2_9BACT</name>
<evidence type="ECO:0000313" key="4">
    <source>
        <dbReference type="Proteomes" id="UP000178565"/>
    </source>
</evidence>
<dbReference type="Pfam" id="PF12229">
    <property type="entry name" value="PG_binding_4"/>
    <property type="match status" value="1"/>
</dbReference>
<protein>
    <recommendedName>
        <fullName evidence="2">YoaR-like putative peptidoglycan binding domain-containing protein</fullName>
    </recommendedName>
</protein>
<comment type="caution">
    <text evidence="3">The sequence shown here is derived from an EMBL/GenBank/DDBJ whole genome shotgun (WGS) entry which is preliminary data.</text>
</comment>
<organism evidence="3 4">
    <name type="scientific">Candidatus Daviesbacteria bacterium RIFCSPLOWO2_01_FULL_39_12</name>
    <dbReference type="NCBI Taxonomy" id="1797785"/>
    <lineage>
        <taxon>Bacteria</taxon>
        <taxon>Candidatus Daviesiibacteriota</taxon>
    </lineage>
</organism>
<sequence>MTSKSKKAPKKTAPVSNLTQILHFLPVFLSLVLIFLTFLAYELFMSDKFYPFTSAGDTSLSFLSLGQSASILADKISQRSNQTLEFNFNQKIYSVDLATASARLDYASLESEFQKTHPSSLYQRLTQNIPHLFTPKLINPKINITIDSQLNAISTLVFRPSQKARLIFDETDLTGTSSAKIQIKEGVNGLELDKDSLTAEVKNYLLSGQYAPNLPVKIIHPQSSPVYLQKLKAILEQSLTEPVKLEFEQKEWVIDTKQLLTILDLESGQNLILDKDKSLNFLTKIAQEIDQEVQEGHFEFSPQTRRVSVFKPSIEGRKLDVEKTFALILETLQNLAENPKIISLPVDTIEPKIKTSDVNNLGIKELLGQGVSRFAGSIQNRIYNIQLAASRINGVLIAPGETFSFNAEVGDISAASGYKQAYVIKSGRTVLDDGGGVCQVSTTVFRAVLNAGLPVVQRVAHAYRVGYYEQGFPPGLDATIFAPSVDFQFKNDTQNHILIQAYTSGTTLYVDLYGTPDGRFVSLTKSSVTNLTPPPPELRQDDPTLPKGEVKQVDWPAWGATVQFSRTVKRGTETLIQETFKSNYKAWQAVYLVGTKE</sequence>
<dbReference type="InterPro" id="IPR022029">
    <property type="entry name" value="YoaR-like_PG-bd"/>
</dbReference>
<evidence type="ECO:0000313" key="3">
    <source>
        <dbReference type="EMBL" id="OGE43885.1"/>
    </source>
</evidence>
<dbReference type="AlphaFoldDB" id="A0A1F5KST2"/>
<dbReference type="SUPFAM" id="SSF143985">
    <property type="entry name" value="L,D-transpeptidase pre-catalytic domain-like"/>
    <property type="match status" value="1"/>
</dbReference>
<dbReference type="InterPro" id="IPR038054">
    <property type="entry name" value="LD_TPept-like_central_sf"/>
</dbReference>
<accession>A0A1F5KST2</accession>
<feature type="domain" description="YoaR-like putative peptidoglycan binding" evidence="2">
    <location>
        <begin position="272"/>
        <end position="334"/>
    </location>
</feature>
<gene>
    <name evidence="3" type="ORF">A3B45_02545</name>
</gene>
<evidence type="ECO:0000256" key="1">
    <source>
        <dbReference type="SAM" id="Phobius"/>
    </source>
</evidence>
<dbReference type="EMBL" id="MFDM01000011">
    <property type="protein sequence ID" value="OGE43885.1"/>
    <property type="molecule type" value="Genomic_DNA"/>
</dbReference>